<dbReference type="Gene3D" id="3.40.50.2000">
    <property type="entry name" value="Glycogen Phosphorylase B"/>
    <property type="match status" value="2"/>
</dbReference>
<dbReference type="PROSITE" id="PS50003">
    <property type="entry name" value="PH_DOMAIN"/>
    <property type="match status" value="1"/>
</dbReference>
<feature type="domain" description="PH" evidence="3">
    <location>
        <begin position="77"/>
        <end position="227"/>
    </location>
</feature>
<dbReference type="SUPFAM" id="SSF50729">
    <property type="entry name" value="PH domain-like"/>
    <property type="match status" value="1"/>
</dbReference>
<evidence type="ECO:0000313" key="4">
    <source>
        <dbReference type="EMBL" id="GMI09418.1"/>
    </source>
</evidence>
<evidence type="ECO:0000256" key="2">
    <source>
        <dbReference type="SAM" id="MobiDB-lite"/>
    </source>
</evidence>
<evidence type="ECO:0000259" key="3">
    <source>
        <dbReference type="PROSITE" id="PS50003"/>
    </source>
</evidence>
<dbReference type="GO" id="GO:0005975">
    <property type="term" value="P:carbohydrate metabolic process"/>
    <property type="evidence" value="ECO:0007669"/>
    <property type="project" value="InterPro"/>
</dbReference>
<dbReference type="InterPro" id="IPR050426">
    <property type="entry name" value="Glycosyltransferase_28"/>
</dbReference>
<feature type="compositionally biased region" description="Basic and acidic residues" evidence="2">
    <location>
        <begin position="1002"/>
        <end position="1020"/>
    </location>
</feature>
<reference evidence="5" key="1">
    <citation type="journal article" date="2023" name="Commun. Biol.">
        <title>Genome analysis of Parmales, the sister group of diatoms, reveals the evolutionary specialization of diatoms from phago-mixotrophs to photoautotrophs.</title>
        <authorList>
            <person name="Ban H."/>
            <person name="Sato S."/>
            <person name="Yoshikawa S."/>
            <person name="Yamada K."/>
            <person name="Nakamura Y."/>
            <person name="Ichinomiya M."/>
            <person name="Sato N."/>
            <person name="Blanc-Mathieu R."/>
            <person name="Endo H."/>
            <person name="Kuwata A."/>
            <person name="Ogata H."/>
        </authorList>
    </citation>
    <scope>NUCLEOTIDE SEQUENCE [LARGE SCALE GENOMIC DNA]</scope>
    <source>
        <strain evidence="5">NIES 3699</strain>
    </source>
</reference>
<dbReference type="FunFam" id="3.40.50.2000:FF:000009">
    <property type="entry name" value="Sterol 3-beta-glucosyltransferase UGT80A2"/>
    <property type="match status" value="1"/>
</dbReference>
<gene>
    <name evidence="4" type="ORF">TrVE_jg8806</name>
</gene>
<dbReference type="SMART" id="SM00233">
    <property type="entry name" value="PH"/>
    <property type="match status" value="1"/>
</dbReference>
<dbReference type="SUPFAM" id="SSF53756">
    <property type="entry name" value="UDP-Glycosyltransferase/glycogen phosphorylase"/>
    <property type="match status" value="1"/>
</dbReference>
<dbReference type="GO" id="GO:0016906">
    <property type="term" value="F:sterol 3-beta-glucosyltransferase activity"/>
    <property type="evidence" value="ECO:0007669"/>
    <property type="project" value="UniProtKB-ARBA"/>
</dbReference>
<dbReference type="PANTHER" id="PTHR48050">
    <property type="entry name" value="STEROL 3-BETA-GLUCOSYLTRANSFERASE"/>
    <property type="match status" value="1"/>
</dbReference>
<dbReference type="CDD" id="cd03784">
    <property type="entry name" value="GT1_Gtf-like"/>
    <property type="match status" value="1"/>
</dbReference>
<dbReference type="Pfam" id="PF03033">
    <property type="entry name" value="Glyco_transf_28"/>
    <property type="match status" value="1"/>
</dbReference>
<proteinExistence type="predicted"/>
<evidence type="ECO:0000256" key="1">
    <source>
        <dbReference type="ARBA" id="ARBA00022679"/>
    </source>
</evidence>
<dbReference type="Pfam" id="PF06722">
    <property type="entry name" value="EryCIII-like_C"/>
    <property type="match status" value="1"/>
</dbReference>
<sequence>MSRAFAALPIFGDDLASKEEEENPHALGSSPPLPSSLLNSPPDRGIREGSFTSASPPPENLPEGVDRDAFQHFSNSELIKCGWMEKDTVRKNILGIFPNAGRHLESWKRRWFMLYADGTVVYYRYRDAVDMDDLWSPAGGEVFFDDRDNEREKDNRRDTVLSVGTKKVLELRNSYVMTKASQCKRHTYHSKKNVLSVQIDASTEMLVSSESSSEADQWLAVFNGVIDKLLETSIKSRTISGFKALGDYVSLKIDLNKSMSMAEDSDEEEPLDDPSAVNIGAGLSDDQDFVLVEETVKMAAIPPPSLSILIMVVGTRGDVGPFVAMGKRLKTMGHRVRIATHSMYRKTVTDADLLFYPLGGDPIKLSGYMVKTHGKLIPNLLDRQEIREHAEDIPEKLAMLEEICESTWPACTEPDPEDPQKEQFVAEAIISNPVTYGHSHCAEKLGIPLHMFFPQPWTPTKAFPHVFSSMDQGRGWSKENEWSYYAVDQFFWLGTESFVNKFRDETLELPRLLRGELGGHRLNTLRVPFCYMFSPALVAKPKDWPNHTDIVGNFFAAGKSTYENPELESFLAADVQNPPIFVGFGSMVIEDPGALAATIAAAAKATNTRIVLQSSWSKLAVDDDDSKLIFCIGNCPHDWLFTRMAGVVHHGGAGTVAAGLRASKPTLVCPFFGDQFFWGEVVNRAGVGPKPIPAQEITSEKLALAFTQLKSDEMKAKAVKMAEAFEKEDGVGDGIAAFHKQLPIEDMVCDVSLFLPNAHKEMNPSTLPACRWCPECQMKLSLEVDAAIHAEDSPRAHHERTKYLPVDWGTKDGPSNAINGFAQGIFSFGQEAIGGFFGVFAEPIKGGAKGGAKGFVGGVGKGIKNLVLRPLRGGVILLDKTSAGLATHISKQTGDSKTPFGRFFVYDKLHQVGLKVEKAVLGFGQSGQEEIKTKSVTAKDAQTSKDTLDKLNPDYISDILQAYEIATQCREVFAKSEQARLNGLPSNANPLMLRTLTNAITESRRGGSKDHREQDERSSERNSSNTNTVANTSSSEVPDANIQVIFESYFGVKGGRMQFSEFVGQFLFSDTRSS</sequence>
<name>A0A9W7FC57_9STRA</name>
<keyword evidence="5" id="KW-1185">Reference proteome</keyword>
<dbReference type="AlphaFoldDB" id="A0A9W7FC57"/>
<keyword evidence="1" id="KW-0808">Transferase</keyword>
<dbReference type="Pfam" id="PF00169">
    <property type="entry name" value="PH"/>
    <property type="match status" value="1"/>
</dbReference>
<dbReference type="InterPro" id="IPR004276">
    <property type="entry name" value="GlycoTrans_28_N"/>
</dbReference>
<dbReference type="InterPro" id="IPR002213">
    <property type="entry name" value="UDP_glucos_trans"/>
</dbReference>
<dbReference type="InterPro" id="IPR010610">
    <property type="entry name" value="EryCIII-like_C"/>
</dbReference>
<dbReference type="Gene3D" id="2.30.29.30">
    <property type="entry name" value="Pleckstrin-homology domain (PH domain)/Phosphotyrosine-binding domain (PTB)"/>
    <property type="match status" value="1"/>
</dbReference>
<feature type="region of interest" description="Disordered" evidence="2">
    <location>
        <begin position="13"/>
        <end position="66"/>
    </location>
</feature>
<dbReference type="PANTHER" id="PTHR48050:SF13">
    <property type="entry name" value="STEROL 3-BETA-GLUCOSYLTRANSFERASE UGT80A2"/>
    <property type="match status" value="1"/>
</dbReference>
<dbReference type="InterPro" id="IPR001849">
    <property type="entry name" value="PH_domain"/>
</dbReference>
<feature type="compositionally biased region" description="Low complexity" evidence="2">
    <location>
        <begin position="1021"/>
        <end position="1035"/>
    </location>
</feature>
<organism evidence="4 5">
    <name type="scientific">Triparma verrucosa</name>
    <dbReference type="NCBI Taxonomy" id="1606542"/>
    <lineage>
        <taxon>Eukaryota</taxon>
        <taxon>Sar</taxon>
        <taxon>Stramenopiles</taxon>
        <taxon>Ochrophyta</taxon>
        <taxon>Bolidophyceae</taxon>
        <taxon>Parmales</taxon>
        <taxon>Triparmaceae</taxon>
        <taxon>Triparma</taxon>
    </lineage>
</organism>
<accession>A0A9W7FC57</accession>
<dbReference type="EMBL" id="BRXX01000399">
    <property type="protein sequence ID" value="GMI09418.1"/>
    <property type="molecule type" value="Genomic_DNA"/>
</dbReference>
<feature type="region of interest" description="Disordered" evidence="2">
    <location>
        <begin position="999"/>
        <end position="1035"/>
    </location>
</feature>
<protein>
    <recommendedName>
        <fullName evidence="3">PH domain-containing protein</fullName>
    </recommendedName>
</protein>
<evidence type="ECO:0000313" key="5">
    <source>
        <dbReference type="Proteomes" id="UP001165160"/>
    </source>
</evidence>
<dbReference type="Proteomes" id="UP001165160">
    <property type="component" value="Unassembled WGS sequence"/>
</dbReference>
<comment type="caution">
    <text evidence="4">The sequence shown here is derived from an EMBL/GenBank/DDBJ whole genome shotgun (WGS) entry which is preliminary data.</text>
</comment>
<dbReference type="InterPro" id="IPR011993">
    <property type="entry name" value="PH-like_dom_sf"/>
</dbReference>